<feature type="region of interest" description="Disordered" evidence="11">
    <location>
        <begin position="401"/>
        <end position="464"/>
    </location>
</feature>
<dbReference type="OrthoDB" id="9451254at2759"/>
<keyword evidence="4 10" id="KW-0863">Zinc-finger</keyword>
<dbReference type="GO" id="GO:0003677">
    <property type="term" value="F:DNA binding"/>
    <property type="evidence" value="ECO:0007669"/>
    <property type="project" value="UniProtKB-KW"/>
</dbReference>
<dbReference type="InParanoid" id="A0A1X7V7G9"/>
<keyword evidence="6" id="KW-0805">Transcription regulation</keyword>
<reference evidence="14" key="1">
    <citation type="journal article" date="2010" name="Nature">
        <title>The Amphimedon queenslandica genome and the evolution of animal complexity.</title>
        <authorList>
            <person name="Srivastava M."/>
            <person name="Simakov O."/>
            <person name="Chapman J."/>
            <person name="Fahey B."/>
            <person name="Gauthier M.E."/>
            <person name="Mitros T."/>
            <person name="Richards G.S."/>
            <person name="Conaco C."/>
            <person name="Dacre M."/>
            <person name="Hellsten U."/>
            <person name="Larroux C."/>
            <person name="Putnam N.H."/>
            <person name="Stanke M."/>
            <person name="Adamska M."/>
            <person name="Darling A."/>
            <person name="Degnan S.M."/>
            <person name="Oakley T.H."/>
            <person name="Plachetzki D.C."/>
            <person name="Zhai Y."/>
            <person name="Adamski M."/>
            <person name="Calcino A."/>
            <person name="Cummins S.F."/>
            <person name="Goodstein D.M."/>
            <person name="Harris C."/>
            <person name="Jackson D.J."/>
            <person name="Leys S.P."/>
            <person name="Shu S."/>
            <person name="Woodcroft B.J."/>
            <person name="Vervoort M."/>
            <person name="Kosik K.S."/>
            <person name="Manning G."/>
            <person name="Degnan B.M."/>
            <person name="Rokhsar D.S."/>
        </authorList>
    </citation>
    <scope>NUCLEOTIDE SEQUENCE [LARGE SCALE GENOMIC DNA]</scope>
</reference>
<dbReference type="GO" id="GO:0010468">
    <property type="term" value="P:regulation of gene expression"/>
    <property type="evidence" value="ECO:0007669"/>
    <property type="project" value="TreeGrafter"/>
</dbReference>
<dbReference type="AlphaFoldDB" id="A0A1X7V7G9"/>
<evidence type="ECO:0000256" key="4">
    <source>
        <dbReference type="ARBA" id="ARBA00022771"/>
    </source>
</evidence>
<evidence type="ECO:0000313" key="14">
    <source>
        <dbReference type="Proteomes" id="UP000007879"/>
    </source>
</evidence>
<dbReference type="PROSITE" id="PS50157">
    <property type="entry name" value="ZINC_FINGER_C2H2_2"/>
    <property type="match status" value="5"/>
</dbReference>
<keyword evidence="3" id="KW-0677">Repeat</keyword>
<evidence type="ECO:0000256" key="10">
    <source>
        <dbReference type="PROSITE-ProRule" id="PRU00042"/>
    </source>
</evidence>
<feature type="compositionally biased region" description="Basic and acidic residues" evidence="11">
    <location>
        <begin position="697"/>
        <end position="718"/>
    </location>
</feature>
<keyword evidence="2" id="KW-0479">Metal-binding</keyword>
<dbReference type="eggNOG" id="KOG1721">
    <property type="taxonomic scope" value="Eukaryota"/>
</dbReference>
<feature type="domain" description="C2H2-type" evidence="12">
    <location>
        <begin position="529"/>
        <end position="554"/>
    </location>
</feature>
<feature type="region of interest" description="Disordered" evidence="11">
    <location>
        <begin position="177"/>
        <end position="303"/>
    </location>
</feature>
<dbReference type="Proteomes" id="UP000007879">
    <property type="component" value="Unassembled WGS sequence"/>
</dbReference>
<dbReference type="InterPro" id="IPR050331">
    <property type="entry name" value="Zinc_finger"/>
</dbReference>
<feature type="domain" description="C2H2-type" evidence="12">
    <location>
        <begin position="573"/>
        <end position="598"/>
    </location>
</feature>
<feature type="region of interest" description="Disordered" evidence="11">
    <location>
        <begin position="70"/>
        <end position="110"/>
    </location>
</feature>
<reference evidence="13" key="2">
    <citation type="submission" date="2017-05" db="UniProtKB">
        <authorList>
            <consortium name="EnsemblMetazoa"/>
        </authorList>
    </citation>
    <scope>IDENTIFICATION</scope>
</reference>
<dbReference type="EnsemblMetazoa" id="XM_011404682.2">
    <property type="protein sequence ID" value="XP_011402984.2"/>
    <property type="gene ID" value="LOC105312215"/>
</dbReference>
<evidence type="ECO:0000256" key="3">
    <source>
        <dbReference type="ARBA" id="ARBA00022737"/>
    </source>
</evidence>
<gene>
    <name evidence="13" type="primary">105312215</name>
</gene>
<evidence type="ECO:0000256" key="5">
    <source>
        <dbReference type="ARBA" id="ARBA00022833"/>
    </source>
</evidence>
<dbReference type="GO" id="GO:0008270">
    <property type="term" value="F:zinc ion binding"/>
    <property type="evidence" value="ECO:0007669"/>
    <property type="project" value="UniProtKB-KW"/>
</dbReference>
<dbReference type="Pfam" id="PF00096">
    <property type="entry name" value="zf-C2H2"/>
    <property type="match status" value="1"/>
</dbReference>
<dbReference type="SMART" id="SM00355">
    <property type="entry name" value="ZnF_C2H2"/>
    <property type="match status" value="5"/>
</dbReference>
<dbReference type="InterPro" id="IPR036236">
    <property type="entry name" value="Znf_C2H2_sf"/>
</dbReference>
<dbReference type="PROSITE" id="PS00028">
    <property type="entry name" value="ZINC_FINGER_C2H2_1"/>
    <property type="match status" value="5"/>
</dbReference>
<name>A0A1X7V7G9_AMPQE</name>
<feature type="compositionally biased region" description="Polar residues" evidence="11">
    <location>
        <begin position="207"/>
        <end position="216"/>
    </location>
</feature>
<feature type="region of interest" description="Disordered" evidence="11">
    <location>
        <begin position="688"/>
        <end position="739"/>
    </location>
</feature>
<evidence type="ECO:0000256" key="9">
    <source>
        <dbReference type="ARBA" id="ARBA00023242"/>
    </source>
</evidence>
<accession>A0A1X7V7G9</accession>
<keyword evidence="5" id="KW-0862">Zinc</keyword>
<feature type="compositionally biased region" description="Polar residues" evidence="11">
    <location>
        <begin position="283"/>
        <end position="303"/>
    </location>
</feature>
<feature type="region of interest" description="Disordered" evidence="11">
    <location>
        <begin position="1"/>
        <end position="54"/>
    </location>
</feature>
<evidence type="ECO:0000256" key="2">
    <source>
        <dbReference type="ARBA" id="ARBA00022723"/>
    </source>
</evidence>
<dbReference type="SUPFAM" id="SSF57667">
    <property type="entry name" value="beta-beta-alpha zinc fingers"/>
    <property type="match status" value="2"/>
</dbReference>
<feature type="compositionally biased region" description="Polar residues" evidence="11">
    <location>
        <begin position="228"/>
        <end position="242"/>
    </location>
</feature>
<feature type="compositionally biased region" description="Polar residues" evidence="11">
    <location>
        <begin position="257"/>
        <end position="276"/>
    </location>
</feature>
<evidence type="ECO:0000256" key="1">
    <source>
        <dbReference type="ARBA" id="ARBA00004123"/>
    </source>
</evidence>
<feature type="domain" description="C2H2-type" evidence="12">
    <location>
        <begin position="643"/>
        <end position="673"/>
    </location>
</feature>
<protein>
    <recommendedName>
        <fullName evidence="12">C2H2-type domain-containing protein</fullName>
    </recommendedName>
</protein>
<evidence type="ECO:0000256" key="11">
    <source>
        <dbReference type="SAM" id="MobiDB-lite"/>
    </source>
</evidence>
<dbReference type="PANTHER" id="PTHR16515:SF49">
    <property type="entry name" value="GASTRULA ZINC FINGER PROTEIN XLCGF49.1-LIKE-RELATED"/>
    <property type="match status" value="1"/>
</dbReference>
<dbReference type="PANTHER" id="PTHR16515">
    <property type="entry name" value="PR DOMAIN ZINC FINGER PROTEIN"/>
    <property type="match status" value="1"/>
</dbReference>
<keyword evidence="8" id="KW-0804">Transcription</keyword>
<comment type="subcellular location">
    <subcellularLocation>
        <location evidence="1">Nucleus</location>
    </subcellularLocation>
</comment>
<dbReference type="GO" id="GO:0005634">
    <property type="term" value="C:nucleus"/>
    <property type="evidence" value="ECO:0007669"/>
    <property type="project" value="UniProtKB-SubCell"/>
</dbReference>
<sequence length="835" mass="89181">MRPSEKSAVRGSPVHNPTMEALLEQTEPHFNVQTTGDNSSSSISSSFPSPPVSSAGQLLLVQRNNNNDFNLQDLQDPFGPFTQSSPAITTSSLSENNTHSRTSSPPPLTSMDIAALRKSLSSRPKLRRVCHICGRECLSRHKLQRHLSTHSEERPYNCKICGKAFKWTEYLSKHMRTQHGSGNVTGTSNTVRPIGRSTGSTGSTSSNEDSGPRSNQPPALALAPLNDPPTQTRIATPQRTTCSSSSSNNNNNNASSCTTPVFTSESNNGNASTSSRPKAITIPATNTGYSGTQSQSTPDVFSPQSAYDGNILAESVPSSTPLLSNQLAPAYSGGGGGAYFPPPHHGFSYSPLFPMNCYGYPPMDPTGAMGQYGMPAMQQHIHPGAFNHMFPFDASYQNYQPQPQPLSSAGDFMGKGHTSLPSTSSSVSTGNHEARECSSTSSSVSCQTQEQLEPPPETSNIGVGPSKKPSVVIINMCTKKEVGIQCEVGDETLQALFEEESQTLSSANGFDSNSSMDTSDEGPSCVCKYPCEFEGCARSYIHRKDLIRHMKSAHGSLPRVLQPRIIETPAKPYVCQVGECGKSYFHMKDLRRHQRHCHLAGSIITEISSSSPTPSAQATGSNNGCGSIKGLGGDDGTTTTLRFPCDFSGCTKSYIHKKDLIRHKRTFHHDNSSHPSIPSPVVVLSFNKKGQSAAEKSSSESRESNDEKTVTKRFRLDSSSEPLSIAQLPVGNHQPSTEDLTTLSATDLSLMSNISAAVANMLEMDKSPTSTGFPIDSLTASSTSTSSGSTASQASLVASATDKLEAAISLVDTNMYATPATSPSAMFMTLLSQNI</sequence>
<feature type="compositionally biased region" description="Low complexity" evidence="11">
    <location>
        <begin position="418"/>
        <end position="429"/>
    </location>
</feature>
<feature type="compositionally biased region" description="Polar residues" evidence="11">
    <location>
        <begin position="178"/>
        <end position="191"/>
    </location>
</feature>
<dbReference type="KEGG" id="aqu:105312215"/>
<feature type="domain" description="C2H2-type" evidence="12">
    <location>
        <begin position="128"/>
        <end position="155"/>
    </location>
</feature>
<feature type="compositionally biased region" description="Polar residues" evidence="11">
    <location>
        <begin position="81"/>
        <end position="103"/>
    </location>
</feature>
<evidence type="ECO:0000256" key="7">
    <source>
        <dbReference type="ARBA" id="ARBA00023125"/>
    </source>
</evidence>
<evidence type="ECO:0000259" key="12">
    <source>
        <dbReference type="PROSITE" id="PS50157"/>
    </source>
</evidence>
<keyword evidence="7" id="KW-0238">DNA-binding</keyword>
<evidence type="ECO:0000256" key="6">
    <source>
        <dbReference type="ARBA" id="ARBA00023015"/>
    </source>
</evidence>
<keyword evidence="9" id="KW-0539">Nucleus</keyword>
<dbReference type="Gene3D" id="3.30.160.60">
    <property type="entry name" value="Classic Zinc Finger"/>
    <property type="match status" value="5"/>
</dbReference>
<feature type="compositionally biased region" description="Low complexity" evidence="11">
    <location>
        <begin position="195"/>
        <end position="206"/>
    </location>
</feature>
<evidence type="ECO:0000313" key="13">
    <source>
        <dbReference type="EnsemblMetazoa" id="Aqu2.1.35928_001"/>
    </source>
</evidence>
<proteinExistence type="predicted"/>
<feature type="compositionally biased region" description="Low complexity" evidence="11">
    <location>
        <begin position="437"/>
        <end position="450"/>
    </location>
</feature>
<organism evidence="13">
    <name type="scientific">Amphimedon queenslandica</name>
    <name type="common">Sponge</name>
    <dbReference type="NCBI Taxonomy" id="400682"/>
    <lineage>
        <taxon>Eukaryota</taxon>
        <taxon>Metazoa</taxon>
        <taxon>Porifera</taxon>
        <taxon>Demospongiae</taxon>
        <taxon>Heteroscleromorpha</taxon>
        <taxon>Haplosclerida</taxon>
        <taxon>Niphatidae</taxon>
        <taxon>Amphimedon</taxon>
    </lineage>
</organism>
<feature type="compositionally biased region" description="Low complexity" evidence="11">
    <location>
        <begin position="243"/>
        <end position="256"/>
    </location>
</feature>
<dbReference type="InterPro" id="IPR013087">
    <property type="entry name" value="Znf_C2H2_type"/>
</dbReference>
<dbReference type="FunFam" id="3.30.160.60:FF:000213">
    <property type="entry name" value="Zinc finger protein 624"/>
    <property type="match status" value="1"/>
</dbReference>
<feature type="domain" description="C2H2-type" evidence="12">
    <location>
        <begin position="156"/>
        <end position="179"/>
    </location>
</feature>
<keyword evidence="14" id="KW-1185">Reference proteome</keyword>
<dbReference type="EnsemblMetazoa" id="Aqu2.1.35928_001">
    <property type="protein sequence ID" value="Aqu2.1.35928_001"/>
    <property type="gene ID" value="Aqu2.1.35928"/>
</dbReference>
<evidence type="ECO:0000256" key="8">
    <source>
        <dbReference type="ARBA" id="ARBA00023163"/>
    </source>
</evidence>